<evidence type="ECO:0008006" key="4">
    <source>
        <dbReference type="Google" id="ProtNLM"/>
    </source>
</evidence>
<dbReference type="EMBL" id="SLVJ01000040">
    <property type="protein sequence ID" value="TCM59602.1"/>
    <property type="molecule type" value="Genomic_DNA"/>
</dbReference>
<dbReference type="PROSITE" id="PS51257">
    <property type="entry name" value="PROKAR_LIPOPROTEIN"/>
    <property type="match status" value="1"/>
</dbReference>
<sequence>MKKILLLISLMLLVACNIFKEENADNKKKPNVYKLYALQERYFGGNENYYRDEFYMSTY</sequence>
<accession>A0A4R1XAZ0</accession>
<organism evidence="2 3">
    <name type="scientific">Acinetobacter calcoaceticus</name>
    <dbReference type="NCBI Taxonomy" id="471"/>
    <lineage>
        <taxon>Bacteria</taxon>
        <taxon>Pseudomonadati</taxon>
        <taxon>Pseudomonadota</taxon>
        <taxon>Gammaproteobacteria</taxon>
        <taxon>Moraxellales</taxon>
        <taxon>Moraxellaceae</taxon>
        <taxon>Acinetobacter</taxon>
        <taxon>Acinetobacter calcoaceticus/baumannii complex</taxon>
    </lineage>
</organism>
<protein>
    <recommendedName>
        <fullName evidence="4">Lipoprotein</fullName>
    </recommendedName>
</protein>
<proteinExistence type="predicted"/>
<dbReference type="AlphaFoldDB" id="A0A4R1XAZ0"/>
<dbReference type="Proteomes" id="UP000294963">
    <property type="component" value="Unassembled WGS sequence"/>
</dbReference>
<name>A0A4R1XAZ0_ACICA</name>
<feature type="chain" id="PRO_5020246958" description="Lipoprotein" evidence="1">
    <location>
        <begin position="21"/>
        <end position="59"/>
    </location>
</feature>
<evidence type="ECO:0000313" key="3">
    <source>
        <dbReference type="Proteomes" id="UP000294963"/>
    </source>
</evidence>
<keyword evidence="1" id="KW-0732">Signal</keyword>
<keyword evidence="3" id="KW-1185">Reference proteome</keyword>
<feature type="signal peptide" evidence="1">
    <location>
        <begin position="1"/>
        <end position="20"/>
    </location>
</feature>
<reference evidence="2 3" key="1">
    <citation type="submission" date="2019-03" db="EMBL/GenBank/DDBJ databases">
        <title>Genomic analyses of the natural microbiome of Caenorhabditis elegans.</title>
        <authorList>
            <person name="Samuel B."/>
        </authorList>
    </citation>
    <scope>NUCLEOTIDE SEQUENCE [LARGE SCALE GENOMIC DNA]</scope>
    <source>
        <strain evidence="2 3">JUb89</strain>
    </source>
</reference>
<gene>
    <name evidence="2" type="ORF">EC844_1401</name>
</gene>
<evidence type="ECO:0000313" key="2">
    <source>
        <dbReference type="EMBL" id="TCM59602.1"/>
    </source>
</evidence>
<evidence type="ECO:0000256" key="1">
    <source>
        <dbReference type="SAM" id="SignalP"/>
    </source>
</evidence>
<comment type="caution">
    <text evidence="2">The sequence shown here is derived from an EMBL/GenBank/DDBJ whole genome shotgun (WGS) entry which is preliminary data.</text>
</comment>